<accession>A0ACB7HXK9</accession>
<reference evidence="2" key="1">
    <citation type="journal article" date="2016" name="Nat. Biotechnol.">
        <title>Sequencing wild and cultivated cassava and related species reveals extensive interspecific hybridization and genetic diversity.</title>
        <authorList>
            <person name="Bredeson J.V."/>
            <person name="Lyons J.B."/>
            <person name="Prochnik S.E."/>
            <person name="Wu G.A."/>
            <person name="Ha C.M."/>
            <person name="Edsinger-Gonzales E."/>
            <person name="Grimwood J."/>
            <person name="Schmutz J."/>
            <person name="Rabbi I.Y."/>
            <person name="Egesi C."/>
            <person name="Nauluvula P."/>
            <person name="Lebot V."/>
            <person name="Ndunguru J."/>
            <person name="Mkamilo G."/>
            <person name="Bart R.S."/>
            <person name="Setter T.L."/>
            <person name="Gleadow R.M."/>
            <person name="Kulakow P."/>
            <person name="Ferguson M.E."/>
            <person name="Rounsley S."/>
            <person name="Rokhsar D.S."/>
        </authorList>
    </citation>
    <scope>NUCLEOTIDE SEQUENCE [LARGE SCALE GENOMIC DNA]</scope>
    <source>
        <strain evidence="2">cv. AM560-2</strain>
    </source>
</reference>
<comment type="caution">
    <text evidence="1">The sequence shown here is derived from an EMBL/GenBank/DDBJ whole genome shotgun (WGS) entry which is preliminary data.</text>
</comment>
<keyword evidence="2" id="KW-1185">Reference proteome</keyword>
<name>A0ACB7HXK9_MANES</name>
<evidence type="ECO:0000313" key="2">
    <source>
        <dbReference type="Proteomes" id="UP000091857"/>
    </source>
</evidence>
<gene>
    <name evidence="1" type="ORF">MANES_03G066800v8</name>
</gene>
<sequence>MVVHMNLNLKSCVISYKLLYIYICLQDSSFKHTSKNDGNLERSGSPRNRKVTARWDPAEACRPIIDEAPVFYPTVEEFEDTLGYISKLRSKAESFGICRIVPPSSWTPPCRLKEKDIWEIAKFSTRIQQVDLLQNREPMRKKFRSRKRKRRKHSKTGRTRSQATSCEADEKFGFQSGSDFTLEEYHRYADYFKACYFQMIDSVEDVKLGGNDIEHQKWKPSVEEIEGEYWRIIEQPTDEVEVYYGADLETGTFGSGFPKASSMVIEDDSQSEQYVKSGWNLNNFPRLPGSVLCFEESDISGVLVPWLYVGMCFSSFCWHVEDHHLYSLNYLHWGDPKIWYGVPGSDASNLEDAMRKHLPDLFAEQPDLLHELVTQLSPSVLKAESVPVYRVVQHSGEFVLTFPRAYHSGFNCGFNCAEAVNVAPVDWLAHGQHAVELYSKQHRKTSISHDKLLLGSAQEAVRALSELLVLGKETPGNLRWRSVCGKDGLLTQAVKTRVQMEEETLQHLPTHLKLQKMDKEFDLCSERECFTCFYDLHLSAASCKCSPEKFACLKHANHFCSCKLDDKFVVLRYTMTELNTIVKALEEELDAIKMWTSKDPKLDCDDDSGAHISKLDQKGESFQTSYSKQRESPSCSPRAEEILGTSVSCCSNNQVCLEVMQSDGHGNAFNSDALIVKKKAKVKQESFIDLNLDFMSVDHENELVPSSDNYNNKVVSDMEMNLSVGKQEKVSNSNAANEPDVSQVDSDCNSSELHQFSNQVRSSDTRAIGKSFGVDLSILRSYSMVPSESFSDTKTLNTLDVRQSIDDQNNPAKNLGFLVEPLNFGCVVFGKLWCSRYAIFPKGFRSRVKFFSVLDPRKICSYISEVVDAGLIGPLFKVSLEECPREAFANVSAEKCWEMVLQRLNEEITRLNSIRERGLPPVLPLQNINGLKMFGFLSSPIVRAIEALDPNHQCIEYWNNRHMNLTSTSEVGESPFRLNCKLLESKAKLGINAVAKDLDNLATEGHLDEEGARQVLQGLFKKASPGELQTMHRIFSGEAQSAEWKAAFATLKEEINKTSI</sequence>
<organism evidence="1 2">
    <name type="scientific">Manihot esculenta</name>
    <name type="common">Cassava</name>
    <name type="synonym">Jatropha manihot</name>
    <dbReference type="NCBI Taxonomy" id="3983"/>
    <lineage>
        <taxon>Eukaryota</taxon>
        <taxon>Viridiplantae</taxon>
        <taxon>Streptophyta</taxon>
        <taxon>Embryophyta</taxon>
        <taxon>Tracheophyta</taxon>
        <taxon>Spermatophyta</taxon>
        <taxon>Magnoliopsida</taxon>
        <taxon>eudicotyledons</taxon>
        <taxon>Gunneridae</taxon>
        <taxon>Pentapetalae</taxon>
        <taxon>rosids</taxon>
        <taxon>fabids</taxon>
        <taxon>Malpighiales</taxon>
        <taxon>Euphorbiaceae</taxon>
        <taxon>Crotonoideae</taxon>
        <taxon>Manihoteae</taxon>
        <taxon>Manihot</taxon>
    </lineage>
</organism>
<proteinExistence type="predicted"/>
<dbReference type="EMBL" id="CM004389">
    <property type="protein sequence ID" value="KAG8657403.1"/>
    <property type="molecule type" value="Genomic_DNA"/>
</dbReference>
<dbReference type="Proteomes" id="UP000091857">
    <property type="component" value="Chromosome 3"/>
</dbReference>
<protein>
    <submittedName>
        <fullName evidence="1">Uncharacterized protein</fullName>
    </submittedName>
</protein>
<evidence type="ECO:0000313" key="1">
    <source>
        <dbReference type="EMBL" id="KAG8657403.1"/>
    </source>
</evidence>